<name>A0ABQ8K7E9_9APHY</name>
<comment type="caution">
    <text evidence="1">The sequence shown here is derived from an EMBL/GenBank/DDBJ whole genome shotgun (WGS) entry which is preliminary data.</text>
</comment>
<evidence type="ECO:0000313" key="2">
    <source>
        <dbReference type="Proteomes" id="UP000814176"/>
    </source>
</evidence>
<gene>
    <name evidence="1" type="ORF">C8Q71DRAFT_875639</name>
</gene>
<dbReference type="GeneID" id="72009127"/>
<dbReference type="EMBL" id="JADCUA010000019">
    <property type="protein sequence ID" value="KAH9833185.1"/>
    <property type="molecule type" value="Genomic_DNA"/>
</dbReference>
<sequence>LYAHLRGAAARLCDRRRVCADEERVCTRALRVRLHGARYGGEPLTLAGRGNRHTGAQNRVVEGLAVLPVLQSGGGWQRPQARLQLGIVLPDFRRGRLDGVVLGHVGLGRLDGVVAARLGTGWSVRHQRASWAAWLLVGPAGRRSRRTDRGGATPLLLGSVGLCSTGRRRLSPPAGRVARGGRVGARGLLLLARLGSSARDARRRRRLGGRRARRLRCGLLSAWLKFALARTWRLRAGRSCRRASARASSLCTRGFCH</sequence>
<reference evidence="1 2" key="1">
    <citation type="journal article" date="2021" name="Environ. Microbiol.">
        <title>Gene family expansions and transcriptome signatures uncover fungal adaptations to wood decay.</title>
        <authorList>
            <person name="Hage H."/>
            <person name="Miyauchi S."/>
            <person name="Viragh M."/>
            <person name="Drula E."/>
            <person name="Min B."/>
            <person name="Chaduli D."/>
            <person name="Navarro D."/>
            <person name="Favel A."/>
            <person name="Norest M."/>
            <person name="Lesage-Meessen L."/>
            <person name="Balint B."/>
            <person name="Merenyi Z."/>
            <person name="de Eugenio L."/>
            <person name="Morin E."/>
            <person name="Martinez A.T."/>
            <person name="Baldrian P."/>
            <person name="Stursova M."/>
            <person name="Martinez M.J."/>
            <person name="Novotny C."/>
            <person name="Magnuson J.K."/>
            <person name="Spatafora J.W."/>
            <person name="Maurice S."/>
            <person name="Pangilinan J."/>
            <person name="Andreopoulos W."/>
            <person name="LaButti K."/>
            <person name="Hundley H."/>
            <person name="Na H."/>
            <person name="Kuo A."/>
            <person name="Barry K."/>
            <person name="Lipzen A."/>
            <person name="Henrissat B."/>
            <person name="Riley R."/>
            <person name="Ahrendt S."/>
            <person name="Nagy L.G."/>
            <person name="Grigoriev I.V."/>
            <person name="Martin F."/>
            <person name="Rosso M.N."/>
        </authorList>
    </citation>
    <scope>NUCLEOTIDE SEQUENCE [LARGE SCALE GENOMIC DNA]</scope>
    <source>
        <strain evidence="1 2">CIRM-BRFM 1785</strain>
    </source>
</reference>
<proteinExistence type="predicted"/>
<accession>A0ABQ8K7E9</accession>
<protein>
    <submittedName>
        <fullName evidence="1">Uncharacterized protein</fullName>
    </submittedName>
</protein>
<dbReference type="RefSeq" id="XP_047775951.1">
    <property type="nucleotide sequence ID" value="XM_047928395.1"/>
</dbReference>
<keyword evidence="2" id="KW-1185">Reference proteome</keyword>
<dbReference type="Proteomes" id="UP000814176">
    <property type="component" value="Unassembled WGS sequence"/>
</dbReference>
<feature type="non-terminal residue" evidence="1">
    <location>
        <position position="1"/>
    </location>
</feature>
<organism evidence="1 2">
    <name type="scientific">Rhodofomes roseus</name>
    <dbReference type="NCBI Taxonomy" id="34475"/>
    <lineage>
        <taxon>Eukaryota</taxon>
        <taxon>Fungi</taxon>
        <taxon>Dikarya</taxon>
        <taxon>Basidiomycota</taxon>
        <taxon>Agaricomycotina</taxon>
        <taxon>Agaricomycetes</taxon>
        <taxon>Polyporales</taxon>
        <taxon>Rhodofomes</taxon>
    </lineage>
</organism>
<evidence type="ECO:0000313" key="1">
    <source>
        <dbReference type="EMBL" id="KAH9833185.1"/>
    </source>
</evidence>